<accession>A0A150FTG3</accession>
<reference evidence="2" key="1">
    <citation type="journal article" date="2016" name="Nat. Commun.">
        <title>The Gonium pectorale genome demonstrates co-option of cell cycle regulation during the evolution of multicellularity.</title>
        <authorList>
            <person name="Hanschen E.R."/>
            <person name="Marriage T.N."/>
            <person name="Ferris P.J."/>
            <person name="Hamaji T."/>
            <person name="Toyoda A."/>
            <person name="Fujiyama A."/>
            <person name="Neme R."/>
            <person name="Noguchi H."/>
            <person name="Minakuchi Y."/>
            <person name="Suzuki M."/>
            <person name="Kawai-Toyooka H."/>
            <person name="Smith D.R."/>
            <person name="Sparks H."/>
            <person name="Anderson J."/>
            <person name="Bakaric R."/>
            <person name="Luria V."/>
            <person name="Karger A."/>
            <person name="Kirschner M.W."/>
            <person name="Durand P.M."/>
            <person name="Michod R.E."/>
            <person name="Nozaki H."/>
            <person name="Olson B.J."/>
        </authorList>
    </citation>
    <scope>NUCLEOTIDE SEQUENCE [LARGE SCALE GENOMIC DNA]</scope>
    <source>
        <strain evidence="2">NIES-2863</strain>
    </source>
</reference>
<gene>
    <name evidence="1" type="ORF">GPECTOR_1365g592</name>
</gene>
<sequence>MYKKFFASVGTQAKSVVEALPQTLAEGVQQKKLQKEAQVRLNEMCDQLRSMQSVDLSAKNLGDEGTAYGPPPRVARTPTRRPFALCQWVCNRNPSIAFPAPSHAAPSS</sequence>
<organism evidence="1 2">
    <name type="scientific">Gonium pectorale</name>
    <name type="common">Green alga</name>
    <dbReference type="NCBI Taxonomy" id="33097"/>
    <lineage>
        <taxon>Eukaryota</taxon>
        <taxon>Viridiplantae</taxon>
        <taxon>Chlorophyta</taxon>
        <taxon>core chlorophytes</taxon>
        <taxon>Chlorophyceae</taxon>
        <taxon>CS clade</taxon>
        <taxon>Chlamydomonadales</taxon>
        <taxon>Volvocaceae</taxon>
        <taxon>Gonium</taxon>
    </lineage>
</organism>
<dbReference type="Proteomes" id="UP000075714">
    <property type="component" value="Unassembled WGS sequence"/>
</dbReference>
<evidence type="ECO:0000313" key="2">
    <source>
        <dbReference type="Proteomes" id="UP000075714"/>
    </source>
</evidence>
<name>A0A150FTG3_GONPE</name>
<evidence type="ECO:0000313" key="1">
    <source>
        <dbReference type="EMBL" id="KXZ40911.1"/>
    </source>
</evidence>
<comment type="caution">
    <text evidence="1">The sequence shown here is derived from an EMBL/GenBank/DDBJ whole genome shotgun (WGS) entry which is preliminary data.</text>
</comment>
<keyword evidence="2" id="KW-1185">Reference proteome</keyword>
<dbReference type="AlphaFoldDB" id="A0A150FTG3"/>
<dbReference type="EMBL" id="LSYV01001358">
    <property type="protein sequence ID" value="KXZ40911.1"/>
    <property type="molecule type" value="Genomic_DNA"/>
</dbReference>
<proteinExistence type="predicted"/>
<protein>
    <submittedName>
        <fullName evidence="1">Uncharacterized protein</fullName>
    </submittedName>
</protein>